<name>A0ABQ7Y8G0_BRANA</name>
<reference evidence="1 2" key="1">
    <citation type="submission" date="2021-05" db="EMBL/GenBank/DDBJ databases">
        <title>Genome Assembly of Synthetic Allotetraploid Brassica napus Reveals Homoeologous Exchanges between Subgenomes.</title>
        <authorList>
            <person name="Davis J.T."/>
        </authorList>
    </citation>
    <scope>NUCLEOTIDE SEQUENCE [LARGE SCALE GENOMIC DNA]</scope>
    <source>
        <strain evidence="2">cv. Da-Ae</strain>
        <tissue evidence="1">Seedling</tissue>
    </source>
</reference>
<dbReference type="EMBL" id="JAGKQM010000018">
    <property type="protein sequence ID" value="KAH0864439.1"/>
    <property type="molecule type" value="Genomic_DNA"/>
</dbReference>
<proteinExistence type="predicted"/>
<keyword evidence="2" id="KW-1185">Reference proteome</keyword>
<dbReference type="Proteomes" id="UP000824890">
    <property type="component" value="Unassembled WGS sequence"/>
</dbReference>
<accession>A0ABQ7Y8G0</accession>
<protein>
    <submittedName>
        <fullName evidence="1">Uncharacterized protein</fullName>
    </submittedName>
</protein>
<evidence type="ECO:0000313" key="2">
    <source>
        <dbReference type="Proteomes" id="UP000824890"/>
    </source>
</evidence>
<evidence type="ECO:0000313" key="1">
    <source>
        <dbReference type="EMBL" id="KAH0864439.1"/>
    </source>
</evidence>
<sequence length="100" mass="11628">MVLSNSQYRRHSFWDANDKYAGSWIWRKLLKLRDHTSFEQGLGMADQPCFALTIGYIWGNYLTLEVHPVRKFWGSAVMPQLQRLHRLEGGTLGRVTSYAP</sequence>
<comment type="caution">
    <text evidence="1">The sequence shown here is derived from an EMBL/GenBank/DDBJ whole genome shotgun (WGS) entry which is preliminary data.</text>
</comment>
<organism evidence="1 2">
    <name type="scientific">Brassica napus</name>
    <name type="common">Rape</name>
    <dbReference type="NCBI Taxonomy" id="3708"/>
    <lineage>
        <taxon>Eukaryota</taxon>
        <taxon>Viridiplantae</taxon>
        <taxon>Streptophyta</taxon>
        <taxon>Embryophyta</taxon>
        <taxon>Tracheophyta</taxon>
        <taxon>Spermatophyta</taxon>
        <taxon>Magnoliopsida</taxon>
        <taxon>eudicotyledons</taxon>
        <taxon>Gunneridae</taxon>
        <taxon>Pentapetalae</taxon>
        <taxon>rosids</taxon>
        <taxon>malvids</taxon>
        <taxon>Brassicales</taxon>
        <taxon>Brassicaceae</taxon>
        <taxon>Brassiceae</taxon>
        <taxon>Brassica</taxon>
    </lineage>
</organism>
<gene>
    <name evidence="1" type="ORF">HID58_081650</name>
</gene>